<protein>
    <submittedName>
        <fullName evidence="1">Uncharacterized protein</fullName>
    </submittedName>
</protein>
<sequence>MVGLSICSMSGGPSSILGDGTSFWTLRGRGGRLFVLSVWAPGPHASGLVPHPRATMAWLHDGFLKRWPLAVCPGGPQLGTRSTFFSTPLHLESCLSLPRLHIWSIRFPTRLGLGSFHCQLPPGTSTARRHHEEQMLALRKRFIELPGIFWTSNRSPFLVGSLCNHFFAMILVAFVFETATEPLALLSSSTRFLFPFTNARGNVGALPWAVALPSALVWPAASAAAMFLSSS</sequence>
<reference evidence="1 2" key="1">
    <citation type="journal article" date="2022" name="G3 (Bethesda)">
        <title>Enemy or ally: a genomic approach to elucidate the lifestyle of Phyllosticta citrichinaensis.</title>
        <authorList>
            <person name="Buijs V.A."/>
            <person name="Groenewald J.Z."/>
            <person name="Haridas S."/>
            <person name="LaButti K.M."/>
            <person name="Lipzen A."/>
            <person name="Martin F.M."/>
            <person name="Barry K."/>
            <person name="Grigoriev I.V."/>
            <person name="Crous P.W."/>
            <person name="Seidl M.F."/>
        </authorList>
    </citation>
    <scope>NUCLEOTIDE SEQUENCE [LARGE SCALE GENOMIC DNA]</scope>
    <source>
        <strain evidence="1 2">CBS 129764</strain>
    </source>
</reference>
<organism evidence="1 2">
    <name type="scientific">Phyllosticta citrichinensis</name>
    <dbReference type="NCBI Taxonomy" id="1130410"/>
    <lineage>
        <taxon>Eukaryota</taxon>
        <taxon>Fungi</taxon>
        <taxon>Dikarya</taxon>
        <taxon>Ascomycota</taxon>
        <taxon>Pezizomycotina</taxon>
        <taxon>Dothideomycetes</taxon>
        <taxon>Dothideomycetes incertae sedis</taxon>
        <taxon>Botryosphaeriales</taxon>
        <taxon>Phyllostictaceae</taxon>
        <taxon>Phyllosticta</taxon>
    </lineage>
</organism>
<proteinExistence type="predicted"/>
<evidence type="ECO:0000313" key="2">
    <source>
        <dbReference type="Proteomes" id="UP001456524"/>
    </source>
</evidence>
<dbReference type="EMBL" id="JBBWUH010000001">
    <property type="protein sequence ID" value="KAK8177163.1"/>
    <property type="molecule type" value="Genomic_DNA"/>
</dbReference>
<comment type="caution">
    <text evidence="1">The sequence shown here is derived from an EMBL/GenBank/DDBJ whole genome shotgun (WGS) entry which is preliminary data.</text>
</comment>
<evidence type="ECO:0000313" key="1">
    <source>
        <dbReference type="EMBL" id="KAK8177163.1"/>
    </source>
</evidence>
<dbReference type="Proteomes" id="UP001456524">
    <property type="component" value="Unassembled WGS sequence"/>
</dbReference>
<keyword evidence="2" id="KW-1185">Reference proteome</keyword>
<name>A0ABR1Y5Y2_9PEZI</name>
<gene>
    <name evidence="1" type="ORF">IWX90DRAFT_9886</name>
</gene>
<accession>A0ABR1Y5Y2</accession>